<evidence type="ECO:0000256" key="3">
    <source>
        <dbReference type="ARBA" id="ARBA00007851"/>
    </source>
</evidence>
<dbReference type="NCBIfam" id="TIGR02408">
    <property type="entry name" value="ectoine_ThpD"/>
    <property type="match status" value="1"/>
</dbReference>
<dbReference type="EMBL" id="FNGF01000006">
    <property type="protein sequence ID" value="SDL52628.1"/>
    <property type="molecule type" value="Genomic_DNA"/>
</dbReference>
<dbReference type="AlphaFoldDB" id="A0A1G9KSB1"/>
<comment type="function">
    <text evidence="2">Involved in the biosynthesis of 5-hydroxyectoine, called compatible solute, which helps organisms to survive extreme osmotic stress by acting as a highly soluble organic osmolyte. Catalyzes the 2-oxoglutarate-dependent selective hydroxylation of L-ectoine to yield (4S,5S)-5-hydroxyectoine.</text>
</comment>
<keyword evidence="8" id="KW-0408">Iron</keyword>
<evidence type="ECO:0000256" key="10">
    <source>
        <dbReference type="NCBIfam" id="TIGR02408"/>
    </source>
</evidence>
<evidence type="ECO:0000313" key="11">
    <source>
        <dbReference type="EMBL" id="SDL52628.1"/>
    </source>
</evidence>
<dbReference type="STRING" id="380244.SAMN05216298_4228"/>
<dbReference type="EC" id="1.14.11.55" evidence="10"/>
<comment type="similarity">
    <text evidence="3">Belongs to the PhyH family. EctD subfamily.</text>
</comment>
<evidence type="ECO:0000256" key="2">
    <source>
        <dbReference type="ARBA" id="ARBA00004063"/>
    </source>
</evidence>
<keyword evidence="7" id="KW-0560">Oxidoreductase</keyword>
<dbReference type="GO" id="GO:0016706">
    <property type="term" value="F:2-oxoglutarate-dependent dioxygenase activity"/>
    <property type="evidence" value="ECO:0007669"/>
    <property type="project" value="InterPro"/>
</dbReference>
<sequence>MSPTDLYPTRRFDEPRLIYRTEDPAVWGRPADGPLAQPHLDAHQANGFTPVEQLLTPAELAAAQSEIEQLLHDPALIGDERVVRERTTDEVRSVFDVHKISPFFAAMLRDDRIAGVARQILGSEVYVHQSRINYKPGFGGAPFEWHSDFETWHAEDGMPRMRAVSLSLAMTENYHFNGSLMIMPGSHQTFVSCLGETPADNHKSSLVRQEAGTPDHASLRLLADKHGIHQFTGPAGSAVWFDSNCMHGSNGNITPFPRSNLFIVFNSIENSLVEPFAAEKPRPEYLGSRDWQVLN</sequence>
<evidence type="ECO:0000256" key="7">
    <source>
        <dbReference type="ARBA" id="ARBA00023002"/>
    </source>
</evidence>
<dbReference type="Gene3D" id="2.60.120.620">
    <property type="entry name" value="q2cbj1_9rhob like domain"/>
    <property type="match status" value="1"/>
</dbReference>
<evidence type="ECO:0000313" key="12">
    <source>
        <dbReference type="Proteomes" id="UP000198662"/>
    </source>
</evidence>
<keyword evidence="6" id="KW-0223">Dioxygenase</keyword>
<dbReference type="InterPro" id="IPR012774">
    <property type="entry name" value="EctD"/>
</dbReference>
<gene>
    <name evidence="11" type="ORF">SAMN05216298_4228</name>
</gene>
<dbReference type="RefSeq" id="WP_091053411.1">
    <property type="nucleotide sequence ID" value="NZ_FNGF01000006.1"/>
</dbReference>
<comment type="cofactor">
    <cofactor evidence="1">
        <name>Fe(2+)</name>
        <dbReference type="ChEBI" id="CHEBI:29033"/>
    </cofactor>
</comment>
<evidence type="ECO:0000256" key="9">
    <source>
        <dbReference type="ARBA" id="ARBA00049228"/>
    </source>
</evidence>
<dbReference type="Pfam" id="PF05721">
    <property type="entry name" value="PhyH"/>
    <property type="match status" value="1"/>
</dbReference>
<dbReference type="SUPFAM" id="SSF51197">
    <property type="entry name" value="Clavaminate synthase-like"/>
    <property type="match status" value="1"/>
</dbReference>
<keyword evidence="12" id="KW-1185">Reference proteome</keyword>
<evidence type="ECO:0000256" key="4">
    <source>
        <dbReference type="ARBA" id="ARBA00011738"/>
    </source>
</evidence>
<reference evidence="12" key="1">
    <citation type="submission" date="2016-10" db="EMBL/GenBank/DDBJ databases">
        <authorList>
            <person name="Varghese N."/>
            <person name="Submissions S."/>
        </authorList>
    </citation>
    <scope>NUCLEOTIDE SEQUENCE [LARGE SCALE GENOMIC DNA]</scope>
    <source>
        <strain evidence="12">CGMCC 4.3147</strain>
    </source>
</reference>
<keyword evidence="5" id="KW-0479">Metal-binding</keyword>
<dbReference type="PANTHER" id="PTHR20883:SF48">
    <property type="entry name" value="ECTOINE DIOXYGENASE"/>
    <property type="match status" value="1"/>
</dbReference>
<dbReference type="InterPro" id="IPR008775">
    <property type="entry name" value="Phytyl_CoA_dOase-like"/>
</dbReference>
<dbReference type="PANTHER" id="PTHR20883">
    <property type="entry name" value="PHYTANOYL-COA DIOXYGENASE DOMAIN CONTAINING 1"/>
    <property type="match status" value="1"/>
</dbReference>
<proteinExistence type="inferred from homology"/>
<comment type="subunit">
    <text evidence="4">Homodimer.</text>
</comment>
<evidence type="ECO:0000256" key="1">
    <source>
        <dbReference type="ARBA" id="ARBA00001954"/>
    </source>
</evidence>
<name>A0A1G9KSB1_9ACTN</name>
<accession>A0A1G9KSB1</accession>
<organism evidence="11 12">
    <name type="scientific">Glycomyces sambucus</name>
    <dbReference type="NCBI Taxonomy" id="380244"/>
    <lineage>
        <taxon>Bacteria</taxon>
        <taxon>Bacillati</taxon>
        <taxon>Actinomycetota</taxon>
        <taxon>Actinomycetes</taxon>
        <taxon>Glycomycetales</taxon>
        <taxon>Glycomycetaceae</taxon>
        <taxon>Glycomyces</taxon>
    </lineage>
</organism>
<evidence type="ECO:0000256" key="8">
    <source>
        <dbReference type="ARBA" id="ARBA00023004"/>
    </source>
</evidence>
<dbReference type="OrthoDB" id="2573519at2"/>
<evidence type="ECO:0000256" key="6">
    <source>
        <dbReference type="ARBA" id="ARBA00022964"/>
    </source>
</evidence>
<evidence type="ECO:0000256" key="5">
    <source>
        <dbReference type="ARBA" id="ARBA00022723"/>
    </source>
</evidence>
<dbReference type="GO" id="GO:0005506">
    <property type="term" value="F:iron ion binding"/>
    <property type="evidence" value="ECO:0007669"/>
    <property type="project" value="UniProtKB-ARBA"/>
</dbReference>
<dbReference type="Proteomes" id="UP000198662">
    <property type="component" value="Unassembled WGS sequence"/>
</dbReference>
<protein>
    <recommendedName>
        <fullName evidence="10">Ectoine hydroxylase</fullName>
        <ecNumber evidence="10">1.14.11.55</ecNumber>
    </recommendedName>
</protein>
<comment type="catalytic activity">
    <reaction evidence="9">
        <text>L-ectoine + 2-oxoglutarate + O2 = 5-hydroxyectoine + succinate + CO2</text>
        <dbReference type="Rhea" id="RHEA:45740"/>
        <dbReference type="ChEBI" id="CHEBI:15379"/>
        <dbReference type="ChEBI" id="CHEBI:16526"/>
        <dbReference type="ChEBI" id="CHEBI:16810"/>
        <dbReference type="ChEBI" id="CHEBI:30031"/>
        <dbReference type="ChEBI" id="CHEBI:58515"/>
        <dbReference type="ChEBI" id="CHEBI:85413"/>
        <dbReference type="EC" id="1.14.11.55"/>
    </reaction>
</comment>